<evidence type="ECO:0000313" key="2">
    <source>
        <dbReference type="Proteomes" id="UP000189933"/>
    </source>
</evidence>
<dbReference type="EMBL" id="FUXM01000029">
    <property type="protein sequence ID" value="SKA14524.1"/>
    <property type="molecule type" value="Genomic_DNA"/>
</dbReference>
<gene>
    <name evidence="1" type="ORF">SAMN02745885_02083</name>
</gene>
<dbReference type="RefSeq" id="WP_078666105.1">
    <property type="nucleotide sequence ID" value="NZ_FUXM01000029.1"/>
</dbReference>
<dbReference type="Proteomes" id="UP000189933">
    <property type="component" value="Unassembled WGS sequence"/>
</dbReference>
<name>A0A1T4RET9_9FIRM</name>
<evidence type="ECO:0000313" key="1">
    <source>
        <dbReference type="EMBL" id="SKA14524.1"/>
    </source>
</evidence>
<dbReference type="NCBIfam" id="TIGR02837">
    <property type="entry name" value="spore_II_R"/>
    <property type="match status" value="1"/>
</dbReference>
<protein>
    <submittedName>
        <fullName evidence="1">Stage II sporulation protein R</fullName>
    </submittedName>
</protein>
<proteinExistence type="predicted"/>
<keyword evidence="2" id="KW-1185">Reference proteome</keyword>
<reference evidence="2" key="1">
    <citation type="submission" date="2017-02" db="EMBL/GenBank/DDBJ databases">
        <authorList>
            <person name="Varghese N."/>
            <person name="Submissions S."/>
        </authorList>
    </citation>
    <scope>NUCLEOTIDE SEQUENCE [LARGE SCALE GENOMIC DNA]</scope>
    <source>
        <strain evidence="2">DSM 16521</strain>
    </source>
</reference>
<dbReference type="AlphaFoldDB" id="A0A1T4RET9"/>
<dbReference type="InterPro" id="IPR014202">
    <property type="entry name" value="Spore_II_R"/>
</dbReference>
<dbReference type="OrthoDB" id="9793324at2"/>
<accession>A0A1T4RET9</accession>
<organism evidence="1 2">
    <name type="scientific">Carboxydocella sporoproducens DSM 16521</name>
    <dbReference type="NCBI Taxonomy" id="1121270"/>
    <lineage>
        <taxon>Bacteria</taxon>
        <taxon>Bacillati</taxon>
        <taxon>Bacillota</taxon>
        <taxon>Clostridia</taxon>
        <taxon>Eubacteriales</taxon>
        <taxon>Clostridiales Family XVI. Incertae Sedis</taxon>
        <taxon>Carboxydocella</taxon>
    </lineage>
</organism>
<sequence>MYSQKTLLWLLLLSFFLIPWIFLFQPDTAATNPVGPPQQLLRLHVIANSDQTADQAVKLKVRDAILAYLTPRLVRATSLEQAQAIVIAAEPEIIRIANQTLAAQQFPYQARVEIGRFPFPSKSYGTFNLPAGRYLALRVLLGQAQGKNWWCVLFPPLCFVDLSHSIAENPSPPPRLRSRILEWWQERQKNHPLARMS</sequence>
<dbReference type="Pfam" id="PF09551">
    <property type="entry name" value="Spore_II_R"/>
    <property type="match status" value="1"/>
</dbReference>